<dbReference type="Proteomes" id="UP000789423">
    <property type="component" value="Unassembled WGS sequence"/>
</dbReference>
<comment type="caution">
    <text evidence="2">The sequence shown here is derived from an EMBL/GenBank/DDBJ whole genome shotgun (WGS) entry which is preliminary data.</text>
</comment>
<dbReference type="PROSITE" id="PS51186">
    <property type="entry name" value="GNAT"/>
    <property type="match status" value="1"/>
</dbReference>
<dbReference type="CDD" id="cd04301">
    <property type="entry name" value="NAT_SF"/>
    <property type="match status" value="1"/>
</dbReference>
<evidence type="ECO:0000313" key="2">
    <source>
        <dbReference type="EMBL" id="CAG9610967.1"/>
    </source>
</evidence>
<evidence type="ECO:0000259" key="1">
    <source>
        <dbReference type="PROSITE" id="PS51186"/>
    </source>
</evidence>
<dbReference type="InterPro" id="IPR016181">
    <property type="entry name" value="Acyl_CoA_acyltransferase"/>
</dbReference>
<protein>
    <recommendedName>
        <fullName evidence="1">N-acetyltransferase domain-containing protein</fullName>
    </recommendedName>
</protein>
<accession>A0ABM8Y5I2</accession>
<sequence length="169" mass="19860">MYIVKANLHDAKELARVHVDSWRETYEGIMPKEVLDKKSYEKREALWKQILQKQQSHVYVAKTIDGKIIGFADGGKERTGKYEYDGELYAIYILRAYQRNKLGKRLIKAVAADLYKNGYRSMLVWVVANNPSKYFYEALQASFVDEKDIEELYIKELAYGWKDIQTLFI</sequence>
<dbReference type="SUPFAM" id="SSF55729">
    <property type="entry name" value="Acyl-CoA N-acyltransferases (Nat)"/>
    <property type="match status" value="1"/>
</dbReference>
<dbReference type="RefSeq" id="WP_230573318.1">
    <property type="nucleotide sequence ID" value="NZ_CAKJTI010000001.1"/>
</dbReference>
<reference evidence="2 3" key="1">
    <citation type="submission" date="2021-10" db="EMBL/GenBank/DDBJ databases">
        <authorList>
            <person name="Criscuolo A."/>
        </authorList>
    </citation>
    <scope>NUCLEOTIDE SEQUENCE [LARGE SCALE GENOMIC DNA]</scope>
    <source>
        <strain evidence="3">CIP 111899</strain>
    </source>
</reference>
<keyword evidence="3" id="KW-1185">Reference proteome</keyword>
<dbReference type="Gene3D" id="3.40.630.30">
    <property type="match status" value="1"/>
</dbReference>
<feature type="domain" description="N-acetyltransferase" evidence="1">
    <location>
        <begin position="1"/>
        <end position="164"/>
    </location>
</feature>
<dbReference type="EMBL" id="CAKJTI010000001">
    <property type="protein sequence ID" value="CAG9610967.1"/>
    <property type="molecule type" value="Genomic_DNA"/>
</dbReference>
<gene>
    <name evidence="2" type="ORF">BACCIP111899_00139</name>
</gene>
<dbReference type="Pfam" id="PF00583">
    <property type="entry name" value="Acetyltransf_1"/>
    <property type="match status" value="1"/>
</dbReference>
<name>A0ABM8Y5I2_9BACI</name>
<dbReference type="InterPro" id="IPR000182">
    <property type="entry name" value="GNAT_dom"/>
</dbReference>
<evidence type="ECO:0000313" key="3">
    <source>
        <dbReference type="Proteomes" id="UP000789423"/>
    </source>
</evidence>
<proteinExistence type="predicted"/>
<organism evidence="2 3">
    <name type="scientific">Bacillus rhizoplanae</name>
    <dbReference type="NCBI Taxonomy" id="2880966"/>
    <lineage>
        <taxon>Bacteria</taxon>
        <taxon>Bacillati</taxon>
        <taxon>Bacillota</taxon>
        <taxon>Bacilli</taxon>
        <taxon>Bacillales</taxon>
        <taxon>Bacillaceae</taxon>
        <taxon>Bacillus</taxon>
    </lineage>
</organism>